<accession>A0ABR4N8V3</accession>
<dbReference type="SUPFAM" id="SSF81321">
    <property type="entry name" value="Family A G protein-coupled receptor-like"/>
    <property type="match status" value="1"/>
</dbReference>
<evidence type="ECO:0000256" key="5">
    <source>
        <dbReference type="SAM" id="Phobius"/>
    </source>
</evidence>
<dbReference type="PANTHER" id="PTHR23112:SF0">
    <property type="entry name" value="TRANSMEMBRANE PROTEIN 116"/>
    <property type="match status" value="1"/>
</dbReference>
<feature type="transmembrane region" description="Helical" evidence="5">
    <location>
        <begin position="170"/>
        <end position="196"/>
    </location>
</feature>
<keyword evidence="2 5" id="KW-0812">Transmembrane</keyword>
<keyword evidence="8" id="KW-1185">Reference proteome</keyword>
<proteinExistence type="predicted"/>
<dbReference type="PROSITE" id="PS50262">
    <property type="entry name" value="G_PROTEIN_RECEP_F1_2"/>
    <property type="match status" value="1"/>
</dbReference>
<keyword evidence="4 5" id="KW-0472">Membrane</keyword>
<organism evidence="7 8">
    <name type="scientific">Polyrhizophydium stewartii</name>
    <dbReference type="NCBI Taxonomy" id="2732419"/>
    <lineage>
        <taxon>Eukaryota</taxon>
        <taxon>Fungi</taxon>
        <taxon>Fungi incertae sedis</taxon>
        <taxon>Chytridiomycota</taxon>
        <taxon>Chytridiomycota incertae sedis</taxon>
        <taxon>Chytridiomycetes</taxon>
        <taxon>Rhizophydiales</taxon>
        <taxon>Rhizophydiales incertae sedis</taxon>
        <taxon>Polyrhizophydium</taxon>
    </lineage>
</organism>
<sequence>MSSFNASQLRHLSTATQVSATLSLLGSLSMITLRVVRPKLFASTMGGLVLALAVIDAFGAIGRIPGRALLETFGDQSGWCRVQAVFVQIFAPAATNISLLMALTMVYVVFYKGSARTTEILQPYLVAACVVLTLPAAITLLVHVSESESIIGDADQYCWISARFAPYRILYVYISVWITFAGALVAYIMTWVRLVNMEREIKSMSAVQPKSNRFRTVLAKRMMLFVMAFMLIWTPSTINRIYQAAFNDSIFALSLTHAICNSLEGFINFLIFAFTMRSQIWGSTAANSSSADGTSEINTIPMTVIQSQFDVHEADKVDFVAAFSNPGPAASSTDSFFPRH</sequence>
<protein>
    <recommendedName>
        <fullName evidence="6">G-protein coupled receptors family 1 profile domain-containing protein</fullName>
    </recommendedName>
</protein>
<dbReference type="Pfam" id="PF05462">
    <property type="entry name" value="Dicty_CAR"/>
    <property type="match status" value="1"/>
</dbReference>
<comment type="subcellular location">
    <subcellularLocation>
        <location evidence="1">Membrane</location>
        <topology evidence="1">Multi-pass membrane protein</topology>
    </subcellularLocation>
</comment>
<feature type="transmembrane region" description="Helical" evidence="5">
    <location>
        <begin position="217"/>
        <end position="238"/>
    </location>
</feature>
<dbReference type="InterPro" id="IPR017452">
    <property type="entry name" value="GPCR_Rhodpsn_7TM"/>
</dbReference>
<evidence type="ECO:0000256" key="2">
    <source>
        <dbReference type="ARBA" id="ARBA00022692"/>
    </source>
</evidence>
<evidence type="ECO:0000256" key="1">
    <source>
        <dbReference type="ARBA" id="ARBA00004141"/>
    </source>
</evidence>
<feature type="transmembrane region" description="Helical" evidence="5">
    <location>
        <begin position="250"/>
        <end position="274"/>
    </location>
</feature>
<evidence type="ECO:0000259" key="6">
    <source>
        <dbReference type="PROSITE" id="PS50262"/>
    </source>
</evidence>
<reference evidence="7 8" key="1">
    <citation type="submission" date="2023-09" db="EMBL/GenBank/DDBJ databases">
        <title>Pangenome analysis of Batrachochytrium dendrobatidis and related Chytrids.</title>
        <authorList>
            <person name="Yacoub M.N."/>
            <person name="Stajich J.E."/>
            <person name="James T.Y."/>
        </authorList>
    </citation>
    <scope>NUCLEOTIDE SEQUENCE [LARGE SCALE GENOMIC DNA]</scope>
    <source>
        <strain evidence="7 8">JEL0888</strain>
    </source>
</reference>
<evidence type="ECO:0000313" key="8">
    <source>
        <dbReference type="Proteomes" id="UP001527925"/>
    </source>
</evidence>
<evidence type="ECO:0000256" key="4">
    <source>
        <dbReference type="ARBA" id="ARBA00023136"/>
    </source>
</evidence>
<keyword evidence="3 5" id="KW-1133">Transmembrane helix</keyword>
<comment type="caution">
    <text evidence="7">The sequence shown here is derived from an EMBL/GenBank/DDBJ whole genome shotgun (WGS) entry which is preliminary data.</text>
</comment>
<name>A0ABR4N8V3_9FUNG</name>
<evidence type="ECO:0000313" key="7">
    <source>
        <dbReference type="EMBL" id="KAL2915927.1"/>
    </source>
</evidence>
<feature type="domain" description="G-protein coupled receptors family 1 profile" evidence="6">
    <location>
        <begin position="26"/>
        <end position="272"/>
    </location>
</feature>
<dbReference type="EMBL" id="JADGIZ020000020">
    <property type="protein sequence ID" value="KAL2915927.1"/>
    <property type="molecule type" value="Genomic_DNA"/>
</dbReference>
<feature type="transmembrane region" description="Helical" evidence="5">
    <location>
        <begin position="84"/>
        <end position="111"/>
    </location>
</feature>
<dbReference type="Gene3D" id="1.20.1070.10">
    <property type="entry name" value="Rhodopsin 7-helix transmembrane proteins"/>
    <property type="match status" value="1"/>
</dbReference>
<dbReference type="Proteomes" id="UP001527925">
    <property type="component" value="Unassembled WGS sequence"/>
</dbReference>
<gene>
    <name evidence="7" type="ORF">HK105_204631</name>
</gene>
<feature type="transmembrane region" description="Helical" evidence="5">
    <location>
        <begin position="123"/>
        <end position="144"/>
    </location>
</feature>
<dbReference type="PANTHER" id="PTHR23112">
    <property type="entry name" value="G PROTEIN-COUPLED RECEPTOR 157-RELATED"/>
    <property type="match status" value="1"/>
</dbReference>
<feature type="transmembrane region" description="Helical" evidence="5">
    <location>
        <begin position="40"/>
        <end position="64"/>
    </location>
</feature>
<evidence type="ECO:0000256" key="3">
    <source>
        <dbReference type="ARBA" id="ARBA00022989"/>
    </source>
</evidence>